<proteinExistence type="predicted"/>
<evidence type="ECO:0000313" key="2">
    <source>
        <dbReference type="Proteomes" id="UP001476798"/>
    </source>
</evidence>
<keyword evidence="2" id="KW-1185">Reference proteome</keyword>
<comment type="caution">
    <text evidence="1">The sequence shown here is derived from an EMBL/GenBank/DDBJ whole genome shotgun (WGS) entry which is preliminary data.</text>
</comment>
<protein>
    <submittedName>
        <fullName evidence="1">Uncharacterized protein</fullName>
    </submittedName>
</protein>
<gene>
    <name evidence="1" type="ORF">GOODEAATRI_006635</name>
</gene>
<feature type="non-terminal residue" evidence="1">
    <location>
        <position position="1"/>
    </location>
</feature>
<dbReference type="EMBL" id="JAHRIO010050295">
    <property type="protein sequence ID" value="MEQ2174313.1"/>
    <property type="molecule type" value="Genomic_DNA"/>
</dbReference>
<dbReference type="Proteomes" id="UP001476798">
    <property type="component" value="Unassembled WGS sequence"/>
</dbReference>
<sequence>PDSSLSPSSSHLWMSYRQSGILLKPISPSIASSCPDSNSTPTPCSVVLFLTSHHVCGVGTGSLPKGWD</sequence>
<name>A0ABV0NUU9_9TELE</name>
<reference evidence="1 2" key="1">
    <citation type="submission" date="2021-06" db="EMBL/GenBank/DDBJ databases">
        <authorList>
            <person name="Palmer J.M."/>
        </authorList>
    </citation>
    <scope>NUCLEOTIDE SEQUENCE [LARGE SCALE GENOMIC DNA]</scope>
    <source>
        <strain evidence="1 2">GA_2019</strain>
        <tissue evidence="1">Muscle</tissue>
    </source>
</reference>
<accession>A0ABV0NUU9</accession>
<organism evidence="1 2">
    <name type="scientific">Goodea atripinnis</name>
    <dbReference type="NCBI Taxonomy" id="208336"/>
    <lineage>
        <taxon>Eukaryota</taxon>
        <taxon>Metazoa</taxon>
        <taxon>Chordata</taxon>
        <taxon>Craniata</taxon>
        <taxon>Vertebrata</taxon>
        <taxon>Euteleostomi</taxon>
        <taxon>Actinopterygii</taxon>
        <taxon>Neopterygii</taxon>
        <taxon>Teleostei</taxon>
        <taxon>Neoteleostei</taxon>
        <taxon>Acanthomorphata</taxon>
        <taxon>Ovalentaria</taxon>
        <taxon>Atherinomorphae</taxon>
        <taxon>Cyprinodontiformes</taxon>
        <taxon>Goodeidae</taxon>
        <taxon>Goodea</taxon>
    </lineage>
</organism>
<evidence type="ECO:0000313" key="1">
    <source>
        <dbReference type="EMBL" id="MEQ2174313.1"/>
    </source>
</evidence>